<dbReference type="Gene3D" id="3.55.50.30">
    <property type="match status" value="1"/>
</dbReference>
<accession>A0ABW3QDW8</accession>
<evidence type="ECO:0000259" key="3">
    <source>
        <dbReference type="Pfam" id="PF16344"/>
    </source>
</evidence>
<sequence>MDETARRLEDLFTRYYNGTATPEEREELMAYIRTAKDNELIEKFLKNRWSNSASEDALFTPEKSQHMLSSILATARQKEERRTTVFRINWRYSAAAAALVVLGLGFWWQFRADQQTSNQLAVQQPQQPNDVSPGGNRALLTLADGSAIELDRVGSGLLARQGAAEIRKTRDGILVYSPGGNRAKATPAGPDGRMNTLTTPKGGQYEVSLPDGSKVWLNASSSIRFPSVFPASERRVEITGEAYFEVAKNKARPFRVKFNTSEVQVLGTRFNVMAYPEEGASKTTLVEGAVRISHRQQQTALKPGQQAVVLASGKIDTQYASVDQVIAWRNGIFYFKDAGIEEVMRQLARWYDVEIQFAGKIPVRQFTGKISRNVNLSEVTNMLRYAGVDCRIEGKKLIIDS</sequence>
<protein>
    <submittedName>
        <fullName evidence="4">FecR family protein</fullName>
    </submittedName>
</protein>
<name>A0ABW3QDW8_9BACT</name>
<evidence type="ECO:0000259" key="2">
    <source>
        <dbReference type="Pfam" id="PF04773"/>
    </source>
</evidence>
<dbReference type="InterPro" id="IPR012373">
    <property type="entry name" value="Ferrdict_sens_TM"/>
</dbReference>
<feature type="domain" description="FecR protein" evidence="2">
    <location>
        <begin position="196"/>
        <end position="291"/>
    </location>
</feature>
<gene>
    <name evidence="4" type="ORF">ACFQ4C_26205</name>
</gene>
<keyword evidence="1" id="KW-1133">Transmembrane helix</keyword>
<feature type="transmembrane region" description="Helical" evidence="1">
    <location>
        <begin position="90"/>
        <end position="110"/>
    </location>
</feature>
<comment type="caution">
    <text evidence="4">The sequence shown here is derived from an EMBL/GenBank/DDBJ whole genome shotgun (WGS) entry which is preliminary data.</text>
</comment>
<keyword evidence="1" id="KW-0812">Transmembrane</keyword>
<dbReference type="RefSeq" id="WP_265993718.1">
    <property type="nucleotide sequence ID" value="NZ_CP110973.1"/>
</dbReference>
<dbReference type="PANTHER" id="PTHR30273:SF2">
    <property type="entry name" value="PROTEIN FECR"/>
    <property type="match status" value="1"/>
</dbReference>
<dbReference type="Pfam" id="PF04773">
    <property type="entry name" value="FecR"/>
    <property type="match status" value="1"/>
</dbReference>
<feature type="domain" description="Protein FecR C-terminal" evidence="3">
    <location>
        <begin position="333"/>
        <end position="399"/>
    </location>
</feature>
<evidence type="ECO:0000313" key="4">
    <source>
        <dbReference type="EMBL" id="MFD1144649.1"/>
    </source>
</evidence>
<dbReference type="EMBL" id="JBHTLP010000023">
    <property type="protein sequence ID" value="MFD1144649.1"/>
    <property type="molecule type" value="Genomic_DNA"/>
</dbReference>
<organism evidence="4 5">
    <name type="scientific">Larkinella insperata</name>
    <dbReference type="NCBI Taxonomy" id="332158"/>
    <lineage>
        <taxon>Bacteria</taxon>
        <taxon>Pseudomonadati</taxon>
        <taxon>Bacteroidota</taxon>
        <taxon>Cytophagia</taxon>
        <taxon>Cytophagales</taxon>
        <taxon>Spirosomataceae</taxon>
        <taxon>Larkinella</taxon>
    </lineage>
</organism>
<reference evidence="5" key="1">
    <citation type="journal article" date="2019" name="Int. J. Syst. Evol. Microbiol.">
        <title>The Global Catalogue of Microorganisms (GCM) 10K type strain sequencing project: providing services to taxonomists for standard genome sequencing and annotation.</title>
        <authorList>
            <consortium name="The Broad Institute Genomics Platform"/>
            <consortium name="The Broad Institute Genome Sequencing Center for Infectious Disease"/>
            <person name="Wu L."/>
            <person name="Ma J."/>
        </authorList>
    </citation>
    <scope>NUCLEOTIDE SEQUENCE [LARGE SCALE GENOMIC DNA]</scope>
    <source>
        <strain evidence="5">CCUG 55608</strain>
    </source>
</reference>
<dbReference type="Pfam" id="PF16344">
    <property type="entry name" value="FecR_C"/>
    <property type="match status" value="1"/>
</dbReference>
<dbReference type="Gene3D" id="2.60.120.1440">
    <property type="match status" value="1"/>
</dbReference>
<dbReference type="PANTHER" id="PTHR30273">
    <property type="entry name" value="PERIPLASMIC SIGNAL SENSOR AND SIGMA FACTOR ACTIVATOR FECR-RELATED"/>
    <property type="match status" value="1"/>
</dbReference>
<dbReference type="InterPro" id="IPR006860">
    <property type="entry name" value="FecR"/>
</dbReference>
<evidence type="ECO:0000313" key="5">
    <source>
        <dbReference type="Proteomes" id="UP001597116"/>
    </source>
</evidence>
<keyword evidence="1" id="KW-0472">Membrane</keyword>
<proteinExistence type="predicted"/>
<dbReference type="InterPro" id="IPR032508">
    <property type="entry name" value="FecR_C"/>
</dbReference>
<evidence type="ECO:0000256" key="1">
    <source>
        <dbReference type="SAM" id="Phobius"/>
    </source>
</evidence>
<dbReference type="Proteomes" id="UP001597116">
    <property type="component" value="Unassembled WGS sequence"/>
</dbReference>
<keyword evidence="5" id="KW-1185">Reference proteome</keyword>